<evidence type="ECO:0000256" key="1">
    <source>
        <dbReference type="ARBA" id="ARBA00009375"/>
    </source>
</evidence>
<evidence type="ECO:0000256" key="7">
    <source>
        <dbReference type="RuleBase" id="RU003792"/>
    </source>
</evidence>
<comment type="subunit">
    <text evidence="4">Homodimer.</text>
</comment>
<evidence type="ECO:0000313" key="10">
    <source>
        <dbReference type="Proteomes" id="UP000425411"/>
    </source>
</evidence>
<gene>
    <name evidence="4 9" type="primary">truA</name>
    <name evidence="9" type="ORF">FOC49_07485</name>
</gene>
<comment type="similarity">
    <text evidence="1 4 7">Belongs to the tRNA pseudouridine synthase TruA family.</text>
</comment>
<protein>
    <recommendedName>
        <fullName evidence="4">tRNA pseudouridine synthase A</fullName>
        <ecNumber evidence="4">5.4.99.12</ecNumber>
    </recommendedName>
    <alternativeName>
        <fullName evidence="4">tRNA pseudouridine(38-40) synthase</fullName>
    </alternativeName>
    <alternativeName>
        <fullName evidence="4">tRNA pseudouridylate synthase I</fullName>
    </alternativeName>
    <alternativeName>
        <fullName evidence="4">tRNA-uridine isomerase I</fullName>
    </alternativeName>
</protein>
<dbReference type="InterPro" id="IPR020103">
    <property type="entry name" value="PsdUridine_synth_cat_dom_sf"/>
</dbReference>
<evidence type="ECO:0000256" key="2">
    <source>
        <dbReference type="ARBA" id="ARBA00022694"/>
    </source>
</evidence>
<evidence type="ECO:0000256" key="3">
    <source>
        <dbReference type="ARBA" id="ARBA00023235"/>
    </source>
</evidence>
<evidence type="ECO:0000259" key="8">
    <source>
        <dbReference type="Pfam" id="PF01416"/>
    </source>
</evidence>
<dbReference type="CDD" id="cd02570">
    <property type="entry name" value="PseudoU_synth_EcTruA"/>
    <property type="match status" value="1"/>
</dbReference>
<comment type="function">
    <text evidence="4">Formation of pseudouridine at positions 38, 39 and 40 in the anticodon stem and loop of transfer RNAs.</text>
</comment>
<dbReference type="GO" id="GO:0160147">
    <property type="term" value="F:tRNA pseudouridine(38-40) synthase activity"/>
    <property type="evidence" value="ECO:0007669"/>
    <property type="project" value="UniProtKB-EC"/>
</dbReference>
<keyword evidence="2 4" id="KW-0819">tRNA processing</keyword>
<dbReference type="PIRSF" id="PIRSF001430">
    <property type="entry name" value="tRNA_psdUrid_synth"/>
    <property type="match status" value="1"/>
</dbReference>
<reference evidence="9 10" key="1">
    <citation type="submission" date="2019-11" db="EMBL/GenBank/DDBJ databases">
        <title>FDA dAtabase for Regulatory Grade micrObial Sequences (FDA-ARGOS): Supporting development and validation of Infectious Disease Dx tests.</title>
        <authorList>
            <person name="Turner S."/>
            <person name="Byrd R."/>
            <person name="Tallon L."/>
            <person name="Sadzewicz L."/>
            <person name="Vavikolanu K."/>
            <person name="Mehta A."/>
            <person name="Aluvathingal J."/>
            <person name="Nadendla S."/>
            <person name="Myers T."/>
            <person name="Yan Y."/>
            <person name="Sichtig H."/>
        </authorList>
    </citation>
    <scope>NUCLEOTIDE SEQUENCE [LARGE SCALE GENOMIC DNA]</scope>
    <source>
        <strain evidence="9 10">FDAARGOS_741</strain>
    </source>
</reference>
<evidence type="ECO:0000256" key="4">
    <source>
        <dbReference type="HAMAP-Rule" id="MF_00171"/>
    </source>
</evidence>
<name>A0AAP9KTS0_9BACL</name>
<comment type="caution">
    <text evidence="4">Lacks conserved residue(s) required for the propagation of feature annotation.</text>
</comment>
<dbReference type="Proteomes" id="UP000425411">
    <property type="component" value="Chromosome"/>
</dbReference>
<dbReference type="RefSeq" id="WP_004632479.1">
    <property type="nucleotide sequence ID" value="NZ_CP046314.1"/>
</dbReference>
<dbReference type="Gene3D" id="3.30.70.580">
    <property type="entry name" value="Pseudouridine synthase I, catalytic domain, N-terminal subdomain"/>
    <property type="match status" value="1"/>
</dbReference>
<organism evidence="9 10">
    <name type="scientific">Gemella morbillorum</name>
    <dbReference type="NCBI Taxonomy" id="29391"/>
    <lineage>
        <taxon>Bacteria</taxon>
        <taxon>Bacillati</taxon>
        <taxon>Bacillota</taxon>
        <taxon>Bacilli</taxon>
        <taxon>Bacillales</taxon>
        <taxon>Gemellaceae</taxon>
        <taxon>Gemella</taxon>
    </lineage>
</organism>
<dbReference type="EC" id="5.4.99.12" evidence="4"/>
<feature type="binding site" evidence="4 6">
    <location>
        <position position="109"/>
    </location>
    <ligand>
        <name>substrate</name>
    </ligand>
</feature>
<accession>A0AAP9KTS0</accession>
<dbReference type="InterPro" id="IPR020097">
    <property type="entry name" value="PsdUridine_synth_TruA_a/b_dom"/>
</dbReference>
<dbReference type="FunFam" id="3.30.70.580:FF:000001">
    <property type="entry name" value="tRNA pseudouridine synthase A"/>
    <property type="match status" value="1"/>
</dbReference>
<dbReference type="PANTHER" id="PTHR11142">
    <property type="entry name" value="PSEUDOURIDYLATE SYNTHASE"/>
    <property type="match status" value="1"/>
</dbReference>
<dbReference type="GO" id="GO:0031119">
    <property type="term" value="P:tRNA pseudouridine synthesis"/>
    <property type="evidence" value="ECO:0007669"/>
    <property type="project" value="UniProtKB-UniRule"/>
</dbReference>
<feature type="domain" description="Pseudouridine synthase I TruA alpha/beta" evidence="8">
    <location>
        <begin position="142"/>
        <end position="247"/>
    </location>
</feature>
<dbReference type="HAMAP" id="MF_00171">
    <property type="entry name" value="TruA"/>
    <property type="match status" value="1"/>
</dbReference>
<keyword evidence="3 4" id="KW-0413">Isomerase</keyword>
<dbReference type="EMBL" id="CP046314">
    <property type="protein sequence ID" value="QGS09730.1"/>
    <property type="molecule type" value="Genomic_DNA"/>
</dbReference>
<comment type="catalytic activity">
    <reaction evidence="4 7">
        <text>uridine(38/39/40) in tRNA = pseudouridine(38/39/40) in tRNA</text>
        <dbReference type="Rhea" id="RHEA:22376"/>
        <dbReference type="Rhea" id="RHEA-COMP:10085"/>
        <dbReference type="Rhea" id="RHEA-COMP:10087"/>
        <dbReference type="ChEBI" id="CHEBI:65314"/>
        <dbReference type="ChEBI" id="CHEBI:65315"/>
        <dbReference type="EC" id="5.4.99.12"/>
    </reaction>
</comment>
<dbReference type="PANTHER" id="PTHR11142:SF0">
    <property type="entry name" value="TRNA PSEUDOURIDINE SYNTHASE-LIKE 1"/>
    <property type="match status" value="1"/>
</dbReference>
<dbReference type="InterPro" id="IPR001406">
    <property type="entry name" value="PsdUridine_synth_TruA"/>
</dbReference>
<evidence type="ECO:0000256" key="5">
    <source>
        <dbReference type="PIRSR" id="PIRSR001430-1"/>
    </source>
</evidence>
<evidence type="ECO:0000313" key="9">
    <source>
        <dbReference type="EMBL" id="QGS09730.1"/>
    </source>
</evidence>
<dbReference type="SUPFAM" id="SSF55120">
    <property type="entry name" value="Pseudouridine synthase"/>
    <property type="match status" value="1"/>
</dbReference>
<dbReference type="InterPro" id="IPR020094">
    <property type="entry name" value="TruA/RsuA/RluB/E/F_N"/>
</dbReference>
<dbReference type="InterPro" id="IPR020095">
    <property type="entry name" value="PsdUridine_synth_TruA_C"/>
</dbReference>
<feature type="domain" description="Pseudouridine synthase I TruA alpha/beta" evidence="8">
    <location>
        <begin position="8"/>
        <end position="103"/>
    </location>
</feature>
<dbReference type="Pfam" id="PF01416">
    <property type="entry name" value="PseudoU_synth_1"/>
    <property type="match status" value="2"/>
</dbReference>
<dbReference type="NCBIfam" id="TIGR00071">
    <property type="entry name" value="hisT_truA"/>
    <property type="match status" value="1"/>
</dbReference>
<dbReference type="AlphaFoldDB" id="A0AAP9KTS0"/>
<sequence length="265" mass="30784">MRVVLLCRYDGSGYHGFQIQPNNNTVQEEIEKALKKINKKDIRVYMSGRTDSGVHAYGQVLHFDTELNIPNEAWKKALNANLPADIRIFGVTTSNEDFHVRYNSTRKTYHYKLYIGQNVDPFLLNYVGQHKYNFNFEKAQKALNYFIGEHDFSSFCSKNSSVEDKIREIYYFNMYYDKTNPRVINFDVCGNGFLYNMVRIIIGTIQDVAAGKYGAEYVKEILDKKERKYAGPKADAAGLYLKEVIYNNEEINKFIKEGLAKYENI</sequence>
<proteinExistence type="inferred from homology"/>
<evidence type="ECO:0000256" key="6">
    <source>
        <dbReference type="PIRSR" id="PIRSR001430-2"/>
    </source>
</evidence>
<feature type="active site" description="Nucleophile" evidence="4 5">
    <location>
        <position position="51"/>
    </location>
</feature>
<keyword evidence="10" id="KW-1185">Reference proteome</keyword>
<dbReference type="Gene3D" id="3.30.70.660">
    <property type="entry name" value="Pseudouridine synthase I, catalytic domain, C-terminal subdomain"/>
    <property type="match status" value="1"/>
</dbReference>
<dbReference type="GO" id="GO:0003723">
    <property type="term" value="F:RNA binding"/>
    <property type="evidence" value="ECO:0007669"/>
    <property type="project" value="InterPro"/>
</dbReference>